<evidence type="ECO:0000313" key="7">
    <source>
        <dbReference type="EMBL" id="MFC6951446.1"/>
    </source>
</evidence>
<evidence type="ECO:0000256" key="5">
    <source>
        <dbReference type="ARBA" id="ARBA00023136"/>
    </source>
</evidence>
<feature type="transmembrane region" description="Helical" evidence="6">
    <location>
        <begin position="256"/>
        <end position="276"/>
    </location>
</feature>
<evidence type="ECO:0000256" key="4">
    <source>
        <dbReference type="ARBA" id="ARBA00022989"/>
    </source>
</evidence>
<feature type="transmembrane region" description="Helical" evidence="6">
    <location>
        <begin position="127"/>
        <end position="147"/>
    </location>
</feature>
<dbReference type="RefSeq" id="WP_336348479.1">
    <property type="nucleotide sequence ID" value="NZ_JAZAQL010000001.1"/>
</dbReference>
<dbReference type="PANTHER" id="PTHR30482:SF17">
    <property type="entry name" value="ABC TRANSPORTER ATP-BINDING PROTEIN"/>
    <property type="match status" value="1"/>
</dbReference>
<feature type="transmembrane region" description="Helical" evidence="6">
    <location>
        <begin position="204"/>
        <end position="225"/>
    </location>
</feature>
<feature type="transmembrane region" description="Helical" evidence="6">
    <location>
        <begin position="154"/>
        <end position="171"/>
    </location>
</feature>
<dbReference type="Pfam" id="PF02653">
    <property type="entry name" value="BPD_transp_2"/>
    <property type="match status" value="1"/>
</dbReference>
<organism evidence="7 8">
    <name type="scientific">Halorubellus litoreus</name>
    <dbReference type="NCBI Taxonomy" id="755308"/>
    <lineage>
        <taxon>Archaea</taxon>
        <taxon>Methanobacteriati</taxon>
        <taxon>Methanobacteriota</taxon>
        <taxon>Stenosarchaea group</taxon>
        <taxon>Halobacteria</taxon>
        <taxon>Halobacteriales</taxon>
        <taxon>Halorubellaceae</taxon>
        <taxon>Halorubellus</taxon>
    </lineage>
</organism>
<evidence type="ECO:0000256" key="6">
    <source>
        <dbReference type="SAM" id="Phobius"/>
    </source>
</evidence>
<feature type="transmembrane region" description="Helical" evidence="6">
    <location>
        <begin position="328"/>
        <end position="347"/>
    </location>
</feature>
<dbReference type="GO" id="GO:0005886">
    <property type="term" value="C:plasma membrane"/>
    <property type="evidence" value="ECO:0007669"/>
    <property type="project" value="UniProtKB-SubCell"/>
</dbReference>
<feature type="transmembrane region" description="Helical" evidence="6">
    <location>
        <begin position="48"/>
        <end position="69"/>
    </location>
</feature>
<evidence type="ECO:0000256" key="2">
    <source>
        <dbReference type="ARBA" id="ARBA00022475"/>
    </source>
</evidence>
<dbReference type="Proteomes" id="UP001596395">
    <property type="component" value="Unassembled WGS sequence"/>
</dbReference>
<accession>A0ABD5VBX8</accession>
<dbReference type="InterPro" id="IPR043428">
    <property type="entry name" value="LivM-like"/>
</dbReference>
<keyword evidence="3 6" id="KW-0812">Transmembrane</keyword>
<gene>
    <name evidence="7" type="ORF">ACFQGB_01100</name>
</gene>
<evidence type="ECO:0000256" key="3">
    <source>
        <dbReference type="ARBA" id="ARBA00022692"/>
    </source>
</evidence>
<comment type="caution">
    <text evidence="7">The sequence shown here is derived from an EMBL/GenBank/DDBJ whole genome shotgun (WGS) entry which is preliminary data.</text>
</comment>
<dbReference type="PANTHER" id="PTHR30482">
    <property type="entry name" value="HIGH-AFFINITY BRANCHED-CHAIN AMINO ACID TRANSPORT SYSTEM PERMEASE"/>
    <property type="match status" value="1"/>
</dbReference>
<feature type="transmembrane region" description="Helical" evidence="6">
    <location>
        <begin position="75"/>
        <end position="93"/>
    </location>
</feature>
<comment type="subcellular location">
    <subcellularLocation>
        <location evidence="1">Cell membrane</location>
        <topology evidence="1">Multi-pass membrane protein</topology>
    </subcellularLocation>
</comment>
<keyword evidence="5 6" id="KW-0472">Membrane</keyword>
<keyword evidence="4 6" id="KW-1133">Transmembrane helix</keyword>
<dbReference type="CDD" id="cd06581">
    <property type="entry name" value="TM_PBP1_LivM_like"/>
    <property type="match status" value="1"/>
</dbReference>
<proteinExistence type="predicted"/>
<protein>
    <submittedName>
        <fullName evidence="7">Branched-chain amino acid ABC transporter permease</fullName>
    </submittedName>
</protein>
<evidence type="ECO:0000256" key="1">
    <source>
        <dbReference type="ARBA" id="ARBA00004651"/>
    </source>
</evidence>
<dbReference type="EMBL" id="JBHSXN010000001">
    <property type="protein sequence ID" value="MFC6951446.1"/>
    <property type="molecule type" value="Genomic_DNA"/>
</dbReference>
<reference evidence="7 8" key="1">
    <citation type="journal article" date="2019" name="Int. J. Syst. Evol. Microbiol.">
        <title>The Global Catalogue of Microorganisms (GCM) 10K type strain sequencing project: providing services to taxonomists for standard genome sequencing and annotation.</title>
        <authorList>
            <consortium name="The Broad Institute Genomics Platform"/>
            <consortium name="The Broad Institute Genome Sequencing Center for Infectious Disease"/>
            <person name="Wu L."/>
            <person name="Ma J."/>
        </authorList>
    </citation>
    <scope>NUCLEOTIDE SEQUENCE [LARGE SCALE GENOMIC DNA]</scope>
    <source>
        <strain evidence="7 8">GX26</strain>
    </source>
</reference>
<name>A0ABD5VBX8_9EURY</name>
<feature type="transmembrane region" description="Helical" evidence="6">
    <location>
        <begin position="296"/>
        <end position="321"/>
    </location>
</feature>
<keyword evidence="2" id="KW-1003">Cell membrane</keyword>
<dbReference type="AlphaFoldDB" id="A0ABD5VBX8"/>
<evidence type="ECO:0000313" key="8">
    <source>
        <dbReference type="Proteomes" id="UP001596395"/>
    </source>
</evidence>
<keyword evidence="8" id="KW-1185">Reference proteome</keyword>
<sequence>MSDRGTAVDDSRSLEAWGRSSYVPSTTTRDGERYVRVTRGMVLTPRRLVGWLALFVLFVAVPDMASLSPGIQLRVLHQGVLFGLAAVGLNLLLRHTKLVSFGHAAFFGTGAYTAAVLATQFDVTSMVLLLAAATLVGTAMAGVVGFLSLRHTGLYFSLLTLAFGQLLFAIAQGQSYLGGSDGLPVRPGDANQATLFGAEMGADVYSVVVYYLTVLVVVLALFVMWRIVQSPFGNALDAIGQDRTRAQFIGIPVKRYVLVAFVLSGVYGAVAGGMYGLVQQHVRPESTLYFLRSGEILFMAILGGFGTLLGPLVGGVVLVFLQDVGRDLTNYFDALTGVVLVLLVFGFPRGIVGSLKSGSGFRERTAALAANPSVVREWVQDGAEAFGTALSRAKRNLLVLVFGVR</sequence>
<feature type="transmembrane region" description="Helical" evidence="6">
    <location>
        <begin position="100"/>
        <end position="121"/>
    </location>
</feature>
<dbReference type="InterPro" id="IPR001851">
    <property type="entry name" value="ABC_transp_permease"/>
</dbReference>